<reference evidence="2" key="1">
    <citation type="submission" date="2019-06" db="EMBL/GenBank/DDBJ databases">
        <authorList>
            <person name="Zheng W."/>
        </authorList>
    </citation>
    <scope>NUCLEOTIDE SEQUENCE</scope>
    <source>
        <strain evidence="2">QDHG01</strain>
    </source>
</reference>
<dbReference type="EMBL" id="RRYP01005513">
    <property type="protein sequence ID" value="TNV81969.1"/>
    <property type="molecule type" value="Genomic_DNA"/>
</dbReference>
<name>A0A8J8NXK9_HALGN</name>
<dbReference type="AlphaFoldDB" id="A0A8J8NXK9"/>
<keyword evidence="1" id="KW-0472">Membrane</keyword>
<keyword evidence="3" id="KW-1185">Reference proteome</keyword>
<dbReference type="Proteomes" id="UP000785679">
    <property type="component" value="Unassembled WGS sequence"/>
</dbReference>
<sequence length="107" mass="12557">MHNSFHLFVSLIETLLLIDELYVPCGHILTYVASLRVPLFIPMSFILILCFTLPLSKKLGNTSYQMWYIFVILNFRLLLLVFPRFLMLQLKLSLKVILLEVLPCEIR</sequence>
<comment type="caution">
    <text evidence="2">The sequence shown here is derived from an EMBL/GenBank/DDBJ whole genome shotgun (WGS) entry which is preliminary data.</text>
</comment>
<keyword evidence="1" id="KW-1133">Transmembrane helix</keyword>
<protein>
    <submittedName>
        <fullName evidence="2">Uncharacterized protein</fullName>
    </submittedName>
</protein>
<gene>
    <name evidence="2" type="ORF">FGO68_gene7793</name>
</gene>
<evidence type="ECO:0000313" key="3">
    <source>
        <dbReference type="Proteomes" id="UP000785679"/>
    </source>
</evidence>
<proteinExistence type="predicted"/>
<keyword evidence="1" id="KW-0812">Transmembrane</keyword>
<evidence type="ECO:0000313" key="2">
    <source>
        <dbReference type="EMBL" id="TNV81969.1"/>
    </source>
</evidence>
<organism evidence="2 3">
    <name type="scientific">Halteria grandinella</name>
    <dbReference type="NCBI Taxonomy" id="5974"/>
    <lineage>
        <taxon>Eukaryota</taxon>
        <taxon>Sar</taxon>
        <taxon>Alveolata</taxon>
        <taxon>Ciliophora</taxon>
        <taxon>Intramacronucleata</taxon>
        <taxon>Spirotrichea</taxon>
        <taxon>Stichotrichia</taxon>
        <taxon>Sporadotrichida</taxon>
        <taxon>Halteriidae</taxon>
        <taxon>Halteria</taxon>
    </lineage>
</organism>
<feature type="transmembrane region" description="Helical" evidence="1">
    <location>
        <begin position="67"/>
        <end position="86"/>
    </location>
</feature>
<accession>A0A8J8NXK9</accession>
<feature type="transmembrane region" description="Helical" evidence="1">
    <location>
        <begin position="35"/>
        <end position="55"/>
    </location>
</feature>
<evidence type="ECO:0000256" key="1">
    <source>
        <dbReference type="SAM" id="Phobius"/>
    </source>
</evidence>